<dbReference type="PROSITE" id="PS50979">
    <property type="entry name" value="BC"/>
    <property type="match status" value="1"/>
</dbReference>
<dbReference type="InterPro" id="IPR000089">
    <property type="entry name" value="Biotin_lipoyl"/>
</dbReference>
<dbReference type="CDD" id="cd06850">
    <property type="entry name" value="biotinyl_domain"/>
    <property type="match status" value="1"/>
</dbReference>
<evidence type="ECO:0000256" key="2">
    <source>
        <dbReference type="ARBA" id="ARBA00013263"/>
    </source>
</evidence>
<dbReference type="InterPro" id="IPR011053">
    <property type="entry name" value="Single_hybrid_motif"/>
</dbReference>
<dbReference type="PANTHER" id="PTHR18866:SF33">
    <property type="entry name" value="METHYLCROTONOYL-COA CARBOXYLASE SUBUNIT ALPHA, MITOCHONDRIAL-RELATED"/>
    <property type="match status" value="1"/>
</dbReference>
<evidence type="ECO:0000256" key="1">
    <source>
        <dbReference type="ARBA" id="ARBA00001953"/>
    </source>
</evidence>
<reference evidence="12 13" key="1">
    <citation type="submission" date="2024-07" db="EMBL/GenBank/DDBJ databases">
        <title>Draft Genome Sequence of Ferrimicrobium acidiphilum Strain YE2023, Isolated from a Pulp of Bioleach Reactor.</title>
        <authorList>
            <person name="Elkina Y.A."/>
            <person name="Bulaeva A.G."/>
            <person name="Beletsky A.V."/>
            <person name="Mardanov A.V."/>
        </authorList>
    </citation>
    <scope>NUCLEOTIDE SEQUENCE [LARGE SCALE GENOMIC DNA]</scope>
    <source>
        <strain evidence="12 13">YE2023</strain>
    </source>
</reference>
<dbReference type="Pfam" id="PF00289">
    <property type="entry name" value="Biotin_carb_N"/>
    <property type="match status" value="1"/>
</dbReference>
<evidence type="ECO:0000313" key="12">
    <source>
        <dbReference type="EMBL" id="MEX6429099.1"/>
    </source>
</evidence>
<dbReference type="Gene3D" id="3.30.470.20">
    <property type="entry name" value="ATP-grasp fold, B domain"/>
    <property type="match status" value="1"/>
</dbReference>
<evidence type="ECO:0000256" key="8">
    <source>
        <dbReference type="SAM" id="MobiDB-lite"/>
    </source>
</evidence>
<proteinExistence type="predicted"/>
<evidence type="ECO:0000259" key="11">
    <source>
        <dbReference type="PROSITE" id="PS50979"/>
    </source>
</evidence>
<dbReference type="SUPFAM" id="SSF56059">
    <property type="entry name" value="Glutathione synthetase ATP-binding domain-like"/>
    <property type="match status" value="1"/>
</dbReference>
<dbReference type="RefSeq" id="WP_298404698.1">
    <property type="nucleotide sequence ID" value="NZ_JBFSHR010000010.1"/>
</dbReference>
<evidence type="ECO:0000256" key="6">
    <source>
        <dbReference type="ARBA" id="ARBA00023267"/>
    </source>
</evidence>
<dbReference type="Pfam" id="PF02785">
    <property type="entry name" value="Biotin_carb_C"/>
    <property type="match status" value="1"/>
</dbReference>
<dbReference type="SUPFAM" id="SSF51246">
    <property type="entry name" value="Rudiment single hybrid motif"/>
    <property type="match status" value="1"/>
</dbReference>
<dbReference type="PROSITE" id="PS50968">
    <property type="entry name" value="BIOTINYL_LIPOYL"/>
    <property type="match status" value="1"/>
</dbReference>
<dbReference type="EMBL" id="JBFSHR010000010">
    <property type="protein sequence ID" value="MEX6429099.1"/>
    <property type="molecule type" value="Genomic_DNA"/>
</dbReference>
<dbReference type="Pfam" id="PF02786">
    <property type="entry name" value="CPSase_L_D2"/>
    <property type="match status" value="1"/>
</dbReference>
<feature type="domain" description="Lipoyl-binding" evidence="9">
    <location>
        <begin position="520"/>
        <end position="589"/>
    </location>
</feature>
<evidence type="ECO:0000256" key="4">
    <source>
        <dbReference type="ARBA" id="ARBA00022741"/>
    </source>
</evidence>
<dbReference type="InterPro" id="IPR005481">
    <property type="entry name" value="BC-like_N"/>
</dbReference>
<dbReference type="PROSITE" id="PS00188">
    <property type="entry name" value="BIOTIN"/>
    <property type="match status" value="1"/>
</dbReference>
<keyword evidence="6" id="KW-0092">Biotin</keyword>
<keyword evidence="5 7" id="KW-0067">ATP-binding</keyword>
<dbReference type="InterPro" id="IPR005479">
    <property type="entry name" value="CPAse_ATP-bd"/>
</dbReference>
<accession>A0ABV3Y1L7</accession>
<dbReference type="SMART" id="SM00878">
    <property type="entry name" value="Biotin_carb_C"/>
    <property type="match status" value="1"/>
</dbReference>
<comment type="cofactor">
    <cofactor evidence="1">
        <name>biotin</name>
        <dbReference type="ChEBI" id="CHEBI:57586"/>
    </cofactor>
</comment>
<dbReference type="InterPro" id="IPR050856">
    <property type="entry name" value="Biotin_carboxylase_complex"/>
</dbReference>
<feature type="region of interest" description="Disordered" evidence="8">
    <location>
        <begin position="484"/>
        <end position="524"/>
    </location>
</feature>
<feature type="domain" description="ATP-grasp" evidence="10">
    <location>
        <begin position="115"/>
        <end position="316"/>
    </location>
</feature>
<comment type="caution">
    <text evidence="12">The sequence shown here is derived from an EMBL/GenBank/DDBJ whole genome shotgun (WGS) entry which is preliminary data.</text>
</comment>
<dbReference type="InterPro" id="IPR005482">
    <property type="entry name" value="Biotin_COase_C"/>
</dbReference>
<feature type="compositionally biased region" description="Polar residues" evidence="8">
    <location>
        <begin position="491"/>
        <end position="504"/>
    </location>
</feature>
<protein>
    <recommendedName>
        <fullName evidence="2">biotin carboxylase</fullName>
        <ecNumber evidence="2">6.3.4.14</ecNumber>
    </recommendedName>
</protein>
<dbReference type="InterPro" id="IPR001882">
    <property type="entry name" value="Biotin_BS"/>
</dbReference>
<dbReference type="Gene3D" id="2.40.50.100">
    <property type="match status" value="1"/>
</dbReference>
<keyword evidence="13" id="KW-1185">Reference proteome</keyword>
<keyword evidence="3" id="KW-0436">Ligase</keyword>
<dbReference type="PROSITE" id="PS00867">
    <property type="entry name" value="CPSASE_2"/>
    <property type="match status" value="1"/>
</dbReference>
<feature type="domain" description="Biotin carboxylation" evidence="11">
    <location>
        <begin position="1"/>
        <end position="446"/>
    </location>
</feature>
<dbReference type="EC" id="6.3.4.14" evidence="2"/>
<dbReference type="InterPro" id="IPR011054">
    <property type="entry name" value="Rudment_hybrid_motif"/>
</dbReference>
<keyword evidence="4 7" id="KW-0547">Nucleotide-binding</keyword>
<dbReference type="SUPFAM" id="SSF52440">
    <property type="entry name" value="PreATP-grasp domain"/>
    <property type="match status" value="1"/>
</dbReference>
<dbReference type="Proteomes" id="UP001560267">
    <property type="component" value="Unassembled WGS sequence"/>
</dbReference>
<dbReference type="Pfam" id="PF00364">
    <property type="entry name" value="Biotin_lipoyl"/>
    <property type="match status" value="1"/>
</dbReference>
<dbReference type="InterPro" id="IPR011764">
    <property type="entry name" value="Biotin_carboxylation_dom"/>
</dbReference>
<organism evidence="12 13">
    <name type="scientific">Ferrimicrobium acidiphilum</name>
    <dbReference type="NCBI Taxonomy" id="121039"/>
    <lineage>
        <taxon>Bacteria</taxon>
        <taxon>Bacillati</taxon>
        <taxon>Actinomycetota</taxon>
        <taxon>Acidimicrobiia</taxon>
        <taxon>Acidimicrobiales</taxon>
        <taxon>Acidimicrobiaceae</taxon>
        <taxon>Ferrimicrobium</taxon>
    </lineage>
</organism>
<dbReference type="SUPFAM" id="SSF51230">
    <property type="entry name" value="Single hybrid motif"/>
    <property type="match status" value="1"/>
</dbReference>
<evidence type="ECO:0000256" key="3">
    <source>
        <dbReference type="ARBA" id="ARBA00022598"/>
    </source>
</evidence>
<dbReference type="PROSITE" id="PS50975">
    <property type="entry name" value="ATP_GRASP"/>
    <property type="match status" value="1"/>
</dbReference>
<evidence type="ECO:0000256" key="5">
    <source>
        <dbReference type="ARBA" id="ARBA00022840"/>
    </source>
</evidence>
<evidence type="ECO:0000313" key="13">
    <source>
        <dbReference type="Proteomes" id="UP001560267"/>
    </source>
</evidence>
<name>A0ABV3Y1L7_9ACTN</name>
<dbReference type="PANTHER" id="PTHR18866">
    <property type="entry name" value="CARBOXYLASE:PYRUVATE/ACETYL-COA/PROPIONYL-COA CARBOXYLASE"/>
    <property type="match status" value="1"/>
</dbReference>
<dbReference type="InterPro" id="IPR011761">
    <property type="entry name" value="ATP-grasp"/>
</dbReference>
<evidence type="ECO:0000259" key="9">
    <source>
        <dbReference type="PROSITE" id="PS50968"/>
    </source>
</evidence>
<sequence length="589" mass="63325">MFERLLVANRGEIAVRVMRTAREMGITTIAVYSDADRDSMHVRYADEAYNLPGTTVRESYLNTERILEIIKRSGAQAVHPGYGFFSENTDFARAIESSGVVFVGPPPKAIEIMGDKISSRIAATAAGVAGVPGTAEVLQSAEEIITFGNQHGWPVAIKAAYGGGGRGMRVVHSASEAADALSSAQREALASFGRDECYLERYLTWPRHVEMQIIGDTHGNIVWLGERDCSCQRRHQKLIEESPAPDFPNDIRVQMGEAAVKVAKACGYYNAGTVEFLYQDGQFYFLEMNTRLQVEHPITEAVTGLDLVELQLRVAAGEPLGFAQHEVTHRGHAIEIRLNAEDPSAGRFIPSPGPITRFDRADGPGVRTDAGYEAGDAVSQYYDNLIAKLVVWAPDRERAIARAVRALHETKLEGVTTTIPADLAILTHPDFAAAQHSTKWVEDRLDLSALPVGPTANDTDTSPAPTEVVAEVNGKRVAVKLFLPDVGPTPASRTNQTSNASPTPRSARPQGSTSSSGSGSGNVTVPMQGTVVKVSVEVGQEVQVGDTVIVLEAMKMENSILAERNGTISEIKVQPGDTVGTGDVVAVIS</sequence>
<evidence type="ECO:0000256" key="7">
    <source>
        <dbReference type="PROSITE-ProRule" id="PRU00409"/>
    </source>
</evidence>
<dbReference type="InterPro" id="IPR016185">
    <property type="entry name" value="PreATP-grasp_dom_sf"/>
</dbReference>
<evidence type="ECO:0000259" key="10">
    <source>
        <dbReference type="PROSITE" id="PS50975"/>
    </source>
</evidence>
<gene>
    <name evidence="12" type="ORF">AB6A68_04520</name>
</gene>